<dbReference type="GO" id="GO:0005829">
    <property type="term" value="C:cytosol"/>
    <property type="evidence" value="ECO:0007669"/>
    <property type="project" value="TreeGrafter"/>
</dbReference>
<evidence type="ECO:0000256" key="2">
    <source>
        <dbReference type="ARBA" id="ARBA00022801"/>
    </source>
</evidence>
<dbReference type="GO" id="GO:0016052">
    <property type="term" value="P:carbohydrate catabolic process"/>
    <property type="evidence" value="ECO:0007669"/>
    <property type="project" value="TreeGrafter"/>
</dbReference>
<evidence type="ECO:0000256" key="3">
    <source>
        <dbReference type="ARBA" id="ARBA00023295"/>
    </source>
</evidence>
<dbReference type="InterPro" id="IPR033132">
    <property type="entry name" value="GH_1_N_CS"/>
</dbReference>
<organism evidence="6 8">
    <name type="scientific">Superficieibacter electus</name>
    <dbReference type="NCBI Taxonomy" id="2022662"/>
    <lineage>
        <taxon>Bacteria</taxon>
        <taxon>Pseudomonadati</taxon>
        <taxon>Pseudomonadota</taxon>
        <taxon>Gammaproteobacteria</taxon>
        <taxon>Enterobacterales</taxon>
        <taxon>Enterobacteriaceae</taxon>
        <taxon>Superficieibacter</taxon>
    </lineage>
</organism>
<evidence type="ECO:0000256" key="1">
    <source>
        <dbReference type="ARBA" id="ARBA00010838"/>
    </source>
</evidence>
<dbReference type="PANTHER" id="PTHR10353">
    <property type="entry name" value="GLYCOSYL HYDROLASE"/>
    <property type="match status" value="1"/>
</dbReference>
<dbReference type="OrthoDB" id="9765195at2"/>
<evidence type="ECO:0000313" key="5">
    <source>
        <dbReference type="EMBL" id="POP45014.1"/>
    </source>
</evidence>
<dbReference type="InterPro" id="IPR017853">
    <property type="entry name" value="GH"/>
</dbReference>
<dbReference type="Gene3D" id="3.20.20.80">
    <property type="entry name" value="Glycosidases"/>
    <property type="match status" value="1"/>
</dbReference>
<reference evidence="7 8" key="1">
    <citation type="submission" date="2018-01" db="EMBL/GenBank/DDBJ databases">
        <title>Superficieibacter electus gen. nov., sp. nov., an extended-spectrum beta-lactamase possessing member of the Enterobacteriaceae family, isolated from intensive care unit surfaces.</title>
        <authorList>
            <person name="Potter R.F."/>
            <person name="D'Souza A.W."/>
        </authorList>
    </citation>
    <scope>NUCLEOTIDE SEQUENCE [LARGE SCALE GENOMIC DNA]</scope>
    <source>
        <strain evidence="6 8">BP-1</strain>
        <strain evidence="5 7">BP-2</strain>
    </source>
</reference>
<keyword evidence="3" id="KW-0326">Glycosidase</keyword>
<dbReference type="PANTHER" id="PTHR10353:SF136">
    <property type="entry name" value="ARYL-PHOSPHO-BETA-D-GLUCOSIDASE BGLC"/>
    <property type="match status" value="1"/>
</dbReference>
<dbReference type="Pfam" id="PF00232">
    <property type="entry name" value="Glyco_hydro_1"/>
    <property type="match status" value="1"/>
</dbReference>
<evidence type="ECO:0000313" key="8">
    <source>
        <dbReference type="Proteomes" id="UP000247005"/>
    </source>
</evidence>
<proteinExistence type="inferred from homology"/>
<sequence>MSTTHLPLAKNFLWGGAMTSFQSEGASHADGKGLSLIDQLPVADNASDWEVAIDFYHRYKEDIALFKEMGFTALRTNIAWSRIIPDGEGAINEAGLQYYDRLINTLLENGIEPVLTLYHFDMPAALAEKYDGFYSRYVIDCFERFARVVFTRFGDRVKKWLPFNESNLAHIHAPRFGARKSGKDVAHRVNHHVLVATARLVKALHEIVPDGMLGGMITWTTAYPASCRPEDQLACQQFNQLANLQYLQVLRGGEYPGIYTRWLEEEGIEDIVLPDDLLVFKKHPVDFISISYYRSSLIRPESVTILKNHQREMINSNPFLTENEWRSAIDPLGLGIALRDIYQRWQCPILISECGLAKKETLNAQCTVEDDYRIRYLGDHISAMRGAIDEGVEVMGFLVWGPIDILSSVGEMKKRYGLVYVNREEKELLDLKRYKKKSFHWFRQVISSAADDLSL</sequence>
<dbReference type="SUPFAM" id="SSF51445">
    <property type="entry name" value="(Trans)glycosidases"/>
    <property type="match status" value="1"/>
</dbReference>
<evidence type="ECO:0000256" key="4">
    <source>
        <dbReference type="RuleBase" id="RU003690"/>
    </source>
</evidence>
<name>A0A2P5GPB4_9ENTR</name>
<keyword evidence="2" id="KW-0378">Hydrolase</keyword>
<dbReference type="PROSITE" id="PS00653">
    <property type="entry name" value="GLYCOSYL_HYDROL_F1_2"/>
    <property type="match status" value="1"/>
</dbReference>
<protein>
    <submittedName>
        <fullName evidence="6">6-phospho-beta-glucosidase</fullName>
    </submittedName>
</protein>
<dbReference type="EMBL" id="PQGE01000008">
    <property type="protein sequence ID" value="POP45014.1"/>
    <property type="molecule type" value="Genomic_DNA"/>
</dbReference>
<dbReference type="GO" id="GO:0008422">
    <property type="term" value="F:beta-glucosidase activity"/>
    <property type="evidence" value="ECO:0007669"/>
    <property type="project" value="TreeGrafter"/>
</dbReference>
<evidence type="ECO:0000313" key="7">
    <source>
        <dbReference type="Proteomes" id="UP000237073"/>
    </source>
</evidence>
<dbReference type="RefSeq" id="WP_103676159.1">
    <property type="nucleotide sequence ID" value="NZ_PQGD01000010.1"/>
</dbReference>
<dbReference type="EMBL" id="PQGD01000010">
    <property type="protein sequence ID" value="POP48401.1"/>
    <property type="molecule type" value="Genomic_DNA"/>
</dbReference>
<comment type="similarity">
    <text evidence="1 4">Belongs to the glycosyl hydrolase 1 family.</text>
</comment>
<dbReference type="PRINTS" id="PR00131">
    <property type="entry name" value="GLHYDRLASE1"/>
</dbReference>
<dbReference type="Proteomes" id="UP000247005">
    <property type="component" value="Unassembled WGS sequence"/>
</dbReference>
<keyword evidence="7" id="KW-1185">Reference proteome</keyword>
<evidence type="ECO:0000313" key="6">
    <source>
        <dbReference type="EMBL" id="POP48401.1"/>
    </source>
</evidence>
<dbReference type="Proteomes" id="UP000237073">
    <property type="component" value="Unassembled WGS sequence"/>
</dbReference>
<dbReference type="FunFam" id="3.20.20.80:FF:000004">
    <property type="entry name" value="Beta-glucosidase 6-phospho-beta-glucosidase"/>
    <property type="match status" value="1"/>
</dbReference>
<dbReference type="InterPro" id="IPR001360">
    <property type="entry name" value="Glyco_hydro_1"/>
</dbReference>
<accession>A0A2P5GPB4</accession>
<gene>
    <name evidence="6" type="ORF">CHU32_14145</name>
    <name evidence="5" type="ORF">CHU33_11220</name>
</gene>
<dbReference type="AlphaFoldDB" id="A0A2P5GPB4"/>
<comment type="caution">
    <text evidence="6">The sequence shown here is derived from an EMBL/GenBank/DDBJ whole genome shotgun (WGS) entry which is preliminary data.</text>
</comment>